<evidence type="ECO:0000313" key="1">
    <source>
        <dbReference type="EMBL" id="HDC36163.1"/>
    </source>
</evidence>
<organism evidence="1">
    <name type="scientific">Sus scrofa</name>
    <name type="common">Pig</name>
    <dbReference type="NCBI Taxonomy" id="9823"/>
    <lineage>
        <taxon>Eukaryota</taxon>
        <taxon>Metazoa</taxon>
        <taxon>Chordata</taxon>
        <taxon>Craniata</taxon>
        <taxon>Vertebrata</taxon>
        <taxon>Euteleostomi</taxon>
        <taxon>Mammalia</taxon>
        <taxon>Eutheria</taxon>
        <taxon>Laurasiatheria</taxon>
        <taxon>Artiodactyla</taxon>
        <taxon>Suina</taxon>
        <taxon>Suidae</taxon>
        <taxon>Sus</taxon>
    </lineage>
</organism>
<dbReference type="OMA" id="QEHEPCH"/>
<accession>A0A287B6F6</accession>
<reference evidence="1" key="1">
    <citation type="journal article" date="2019" name="PeerJ">
        <title>Genes of the pig, Sus scrofa, reconstructed with EvidentialGene.</title>
        <authorList>
            <person name="Gilbert D.G."/>
        </authorList>
    </citation>
    <scope>NUCLEOTIDE SEQUENCE</scope>
</reference>
<dbReference type="EMBL" id="DQIR01280685">
    <property type="protein sequence ID" value="HDC36163.1"/>
    <property type="molecule type" value="Transcribed_RNA"/>
</dbReference>
<dbReference type="AlphaFoldDB" id="A0A287B6F6"/>
<proteinExistence type="predicted"/>
<name>A0A287B6F6_PIG</name>
<protein>
    <submittedName>
        <fullName evidence="1">Nucleolar complex protein 3 homolog isoform X1-like</fullName>
    </submittedName>
</protein>
<sequence length="126" mass="14059">MYHIFLIHLSVNGHLGCFHVSAIVNGAAMNIRVHVYFSRKVLSGYMPKSGTAGSYGNSVFSFLRNLHTVFHGGFTNLHPHQQCRRVPFSPHSLPAFVICGLIHDGHSDWCEVVSHSGFDLHFSNNQ</sequence>